<sequence>MKRATLCLWNIISAVGQVNAEAGWNGGMHTRSHCSCDRYGGRCEETSPTSIRSMKSATGAGGPILPISSGCRVGAK</sequence>
<comment type="caution">
    <text evidence="1">The sequence shown here is derived from an EMBL/GenBank/DDBJ whole genome shotgun (WGS) entry which is preliminary data.</text>
</comment>
<evidence type="ECO:0000313" key="1">
    <source>
        <dbReference type="EMBL" id="MFD1177579.1"/>
    </source>
</evidence>
<evidence type="ECO:0000313" key="2">
    <source>
        <dbReference type="Proteomes" id="UP001597262"/>
    </source>
</evidence>
<protein>
    <recommendedName>
        <fullName evidence="3">Secreted protein</fullName>
    </recommendedName>
</protein>
<gene>
    <name evidence="1" type="ORF">ACFQ3W_14895</name>
</gene>
<evidence type="ECO:0008006" key="3">
    <source>
        <dbReference type="Google" id="ProtNLM"/>
    </source>
</evidence>
<dbReference type="Proteomes" id="UP001597262">
    <property type="component" value="Unassembled WGS sequence"/>
</dbReference>
<organism evidence="1 2">
    <name type="scientific">Paenibacillus puldeungensis</name>
    <dbReference type="NCBI Taxonomy" id="696536"/>
    <lineage>
        <taxon>Bacteria</taxon>
        <taxon>Bacillati</taxon>
        <taxon>Bacillota</taxon>
        <taxon>Bacilli</taxon>
        <taxon>Bacillales</taxon>
        <taxon>Paenibacillaceae</taxon>
        <taxon>Paenibacillus</taxon>
    </lineage>
</organism>
<dbReference type="RefSeq" id="WP_379320025.1">
    <property type="nucleotide sequence ID" value="NZ_JBHTLM010000010.1"/>
</dbReference>
<proteinExistence type="predicted"/>
<dbReference type="EMBL" id="JBHTLM010000010">
    <property type="protein sequence ID" value="MFD1177579.1"/>
    <property type="molecule type" value="Genomic_DNA"/>
</dbReference>
<accession>A0ABW3RYR6</accession>
<reference evidence="2" key="1">
    <citation type="journal article" date="2019" name="Int. J. Syst. Evol. Microbiol.">
        <title>The Global Catalogue of Microorganisms (GCM) 10K type strain sequencing project: providing services to taxonomists for standard genome sequencing and annotation.</title>
        <authorList>
            <consortium name="The Broad Institute Genomics Platform"/>
            <consortium name="The Broad Institute Genome Sequencing Center for Infectious Disease"/>
            <person name="Wu L."/>
            <person name="Ma J."/>
        </authorList>
    </citation>
    <scope>NUCLEOTIDE SEQUENCE [LARGE SCALE GENOMIC DNA]</scope>
    <source>
        <strain evidence="2">CCUG 59189</strain>
    </source>
</reference>
<name>A0ABW3RYR6_9BACL</name>
<keyword evidence="2" id="KW-1185">Reference proteome</keyword>